<sequence>MKQADIGVSCPFVALPTTARQPQPPSWCLEDSDNSPSLLPLLNTSSSYAAFGRRGQTGGALICAIPFSIVTANYNSRAGRYGNLEAEKPSQPLHQGSSWRRYCSFMGVWPPKSAGRTPLSHDPWTVPLFKRGQKGHRNFVQRWSERDTPRSLVTGRFSKSAAESAWLRRKMAKSSLTDTN</sequence>
<dbReference type="AlphaFoldDB" id="A0A0H1BEY1"/>
<organism evidence="1 2">
    <name type="scientific">Blastomyces silverae</name>
    <dbReference type="NCBI Taxonomy" id="2060906"/>
    <lineage>
        <taxon>Eukaryota</taxon>
        <taxon>Fungi</taxon>
        <taxon>Dikarya</taxon>
        <taxon>Ascomycota</taxon>
        <taxon>Pezizomycotina</taxon>
        <taxon>Eurotiomycetes</taxon>
        <taxon>Eurotiomycetidae</taxon>
        <taxon>Onygenales</taxon>
        <taxon>Ajellomycetaceae</taxon>
        <taxon>Blastomyces</taxon>
    </lineage>
</organism>
<reference evidence="2" key="1">
    <citation type="journal article" date="2015" name="PLoS Genet.">
        <title>The dynamic genome and transcriptome of the human fungal pathogen Blastomyces and close relative Emmonsia.</title>
        <authorList>
            <person name="Munoz J.F."/>
            <person name="Gauthier G.M."/>
            <person name="Desjardins C.A."/>
            <person name="Gallo J.E."/>
            <person name="Holder J."/>
            <person name="Sullivan T.D."/>
            <person name="Marty A.J."/>
            <person name="Carmen J.C."/>
            <person name="Chen Z."/>
            <person name="Ding L."/>
            <person name="Gujja S."/>
            <person name="Magrini V."/>
            <person name="Misas E."/>
            <person name="Mitreva M."/>
            <person name="Priest M."/>
            <person name="Saif S."/>
            <person name="Whiston E.A."/>
            <person name="Young S."/>
            <person name="Zeng Q."/>
            <person name="Goldman W.E."/>
            <person name="Mardis E.R."/>
            <person name="Taylor J.W."/>
            <person name="McEwen J.G."/>
            <person name="Clay O.K."/>
            <person name="Klein B.S."/>
            <person name="Cuomo C.A."/>
        </authorList>
    </citation>
    <scope>NUCLEOTIDE SEQUENCE [LARGE SCALE GENOMIC DNA]</scope>
    <source>
        <strain evidence="2">UAMH 139</strain>
    </source>
</reference>
<gene>
    <name evidence="1" type="ORF">EMPG_15015</name>
</gene>
<evidence type="ECO:0000313" key="1">
    <source>
        <dbReference type="EMBL" id="KLJ09572.1"/>
    </source>
</evidence>
<name>A0A0H1BEY1_9EURO</name>
<accession>A0A0H1BEY1</accession>
<evidence type="ECO:0000313" key="2">
    <source>
        <dbReference type="Proteomes" id="UP000053573"/>
    </source>
</evidence>
<dbReference type="EMBL" id="LDEV01002323">
    <property type="protein sequence ID" value="KLJ09572.1"/>
    <property type="molecule type" value="Genomic_DNA"/>
</dbReference>
<dbReference type="Proteomes" id="UP000053573">
    <property type="component" value="Unassembled WGS sequence"/>
</dbReference>
<comment type="caution">
    <text evidence="1">The sequence shown here is derived from an EMBL/GenBank/DDBJ whole genome shotgun (WGS) entry which is preliminary data.</text>
</comment>
<protein>
    <submittedName>
        <fullName evidence="1">Uncharacterized protein</fullName>
    </submittedName>
</protein>
<proteinExistence type="predicted"/>
<keyword evidence="2" id="KW-1185">Reference proteome</keyword>